<feature type="domain" description="F-box protein AT5G49610-like beta-propeller" evidence="3">
    <location>
        <begin position="143"/>
        <end position="360"/>
    </location>
</feature>
<dbReference type="InterPro" id="IPR056594">
    <property type="entry name" value="AT5G49610-like_b-prop"/>
</dbReference>
<dbReference type="Gene3D" id="1.20.1280.50">
    <property type="match status" value="1"/>
</dbReference>
<feature type="region of interest" description="Disordered" evidence="1">
    <location>
        <begin position="1"/>
        <end position="46"/>
    </location>
</feature>
<protein>
    <recommendedName>
        <fullName evidence="6">F-box domain-containing protein</fullName>
    </recommendedName>
</protein>
<sequence>MLKTEAECFQPSTDHTADGSHRGHTPHTQSTDDMTRRRLRPRRGAPPAALEVDDLLRKIFLLLPPQPSTLPRISAVCKQWRSVVTDPRFLRGFRDHHRIPPVLGLVMGYTGHPFFRSNLSSPDLIPHECFFPPDILYHYYMELMGCRHGRVLFFDRRLLKIMVWDPATGDRRCVAVPPMFDDKEIVVFNAAVLCAASDEGHVHGDCHSSPFQVILIGIRLEENRAFPPIYASIYSSETRTWGDAISTVGIQYTNTYDMSGMTSPATLVGNSLYWLFDWYKDGVLIFDLDRQSLVCIEMPDLLHYSCSSSFQVMPTDDSTSIIRLAILHYQKLEMWERKVGCDGAAGWVLQETFQMNTILGLGRMGGGRDNLILGYDEDDHTIYVRTDIGVCMIQLETMQFKSLGKDDFTTTHYYPYRSFYTAVSDLSVCKRRVGCISKPLANDGSSMTPPSRGVGVVRGNDAATSSGTVLKGGAFDKSKHGAKVMDADLVPSRVLTQTRVDVIFKKEMETRSKLSKAWAKWFRTNGVPESKADCPHFRTAMKLTQQLGTRLPVPTSDELGGVNLDDSEEELP</sequence>
<dbReference type="Pfam" id="PF23635">
    <property type="entry name" value="Beta-prop_AT5G49610-like"/>
    <property type="match status" value="1"/>
</dbReference>
<evidence type="ECO:0000313" key="4">
    <source>
        <dbReference type="EMBL" id="KAK1679063.1"/>
    </source>
</evidence>
<comment type="caution">
    <text evidence="4">The sequence shown here is derived from an EMBL/GenBank/DDBJ whole genome shotgun (WGS) entry which is preliminary data.</text>
</comment>
<dbReference type="PANTHER" id="PTHR32133:SF340">
    <property type="entry name" value="F-BOX DOMAIN-CONTAINING PROTEIN"/>
    <property type="match status" value="1"/>
</dbReference>
<evidence type="ECO:0000259" key="2">
    <source>
        <dbReference type="Pfam" id="PF00646"/>
    </source>
</evidence>
<dbReference type="AlphaFoldDB" id="A0AAD8TBU7"/>
<gene>
    <name evidence="4" type="ORF">QYE76_039911</name>
</gene>
<dbReference type="InterPro" id="IPR001810">
    <property type="entry name" value="F-box_dom"/>
</dbReference>
<proteinExistence type="predicted"/>
<dbReference type="SUPFAM" id="SSF81383">
    <property type="entry name" value="F-box domain"/>
    <property type="match status" value="1"/>
</dbReference>
<feature type="domain" description="F-box" evidence="2">
    <location>
        <begin position="53"/>
        <end position="90"/>
    </location>
</feature>
<dbReference type="EMBL" id="JAUUTY010000002">
    <property type="protein sequence ID" value="KAK1679063.1"/>
    <property type="molecule type" value="Genomic_DNA"/>
</dbReference>
<feature type="region of interest" description="Disordered" evidence="1">
    <location>
        <begin position="551"/>
        <end position="572"/>
    </location>
</feature>
<name>A0AAD8TBU7_LOLMU</name>
<evidence type="ECO:0000313" key="5">
    <source>
        <dbReference type="Proteomes" id="UP001231189"/>
    </source>
</evidence>
<organism evidence="4 5">
    <name type="scientific">Lolium multiflorum</name>
    <name type="common">Italian ryegrass</name>
    <name type="synonym">Lolium perenne subsp. multiflorum</name>
    <dbReference type="NCBI Taxonomy" id="4521"/>
    <lineage>
        <taxon>Eukaryota</taxon>
        <taxon>Viridiplantae</taxon>
        <taxon>Streptophyta</taxon>
        <taxon>Embryophyta</taxon>
        <taxon>Tracheophyta</taxon>
        <taxon>Spermatophyta</taxon>
        <taxon>Magnoliopsida</taxon>
        <taxon>Liliopsida</taxon>
        <taxon>Poales</taxon>
        <taxon>Poaceae</taxon>
        <taxon>BOP clade</taxon>
        <taxon>Pooideae</taxon>
        <taxon>Poodae</taxon>
        <taxon>Poeae</taxon>
        <taxon>Poeae Chloroplast Group 2 (Poeae type)</taxon>
        <taxon>Loliodinae</taxon>
        <taxon>Loliinae</taxon>
        <taxon>Lolium</taxon>
    </lineage>
</organism>
<reference evidence="4" key="1">
    <citation type="submission" date="2023-07" db="EMBL/GenBank/DDBJ databases">
        <title>A chromosome-level genome assembly of Lolium multiflorum.</title>
        <authorList>
            <person name="Chen Y."/>
            <person name="Copetti D."/>
            <person name="Kolliker R."/>
            <person name="Studer B."/>
        </authorList>
    </citation>
    <scope>NUCLEOTIDE SEQUENCE</scope>
    <source>
        <strain evidence="4">02402/16</strain>
        <tissue evidence="4">Leaf</tissue>
    </source>
</reference>
<dbReference type="Pfam" id="PF00646">
    <property type="entry name" value="F-box"/>
    <property type="match status" value="1"/>
</dbReference>
<dbReference type="InterPro" id="IPR036047">
    <property type="entry name" value="F-box-like_dom_sf"/>
</dbReference>
<evidence type="ECO:0008006" key="6">
    <source>
        <dbReference type="Google" id="ProtNLM"/>
    </source>
</evidence>
<evidence type="ECO:0000259" key="3">
    <source>
        <dbReference type="Pfam" id="PF23635"/>
    </source>
</evidence>
<evidence type="ECO:0000256" key="1">
    <source>
        <dbReference type="SAM" id="MobiDB-lite"/>
    </source>
</evidence>
<keyword evidence="5" id="KW-1185">Reference proteome</keyword>
<accession>A0AAD8TBU7</accession>
<dbReference type="Proteomes" id="UP001231189">
    <property type="component" value="Unassembled WGS sequence"/>
</dbReference>
<dbReference type="PANTHER" id="PTHR32133">
    <property type="entry name" value="OS07G0120400 PROTEIN"/>
    <property type="match status" value="1"/>
</dbReference>